<keyword evidence="6" id="KW-0645">Protease</keyword>
<comment type="cofactor">
    <cofactor evidence="1">
        <name>Zn(2+)</name>
        <dbReference type="ChEBI" id="CHEBI:29105"/>
    </cofactor>
</comment>
<evidence type="ECO:0000256" key="7">
    <source>
        <dbReference type="ARBA" id="ARBA00022723"/>
    </source>
</evidence>
<evidence type="ECO:0000256" key="2">
    <source>
        <dbReference type="ARBA" id="ARBA00004613"/>
    </source>
</evidence>
<dbReference type="SUPFAM" id="SSF53187">
    <property type="entry name" value="Zn-dependent exopeptidases"/>
    <property type="match status" value="1"/>
</dbReference>
<organism evidence="15 16">
    <name type="scientific">Lingula anatina</name>
    <name type="common">Brachiopod</name>
    <name type="synonym">Lingula unguis</name>
    <dbReference type="NCBI Taxonomy" id="7574"/>
    <lineage>
        <taxon>Eukaryota</taxon>
        <taxon>Metazoa</taxon>
        <taxon>Spiralia</taxon>
        <taxon>Lophotrochozoa</taxon>
        <taxon>Brachiopoda</taxon>
        <taxon>Linguliformea</taxon>
        <taxon>Lingulata</taxon>
        <taxon>Lingulida</taxon>
        <taxon>Linguloidea</taxon>
        <taxon>Lingulidae</taxon>
        <taxon>Lingula</taxon>
    </lineage>
</organism>
<keyword evidence="8" id="KW-0378">Hydrolase</keyword>
<evidence type="ECO:0000256" key="11">
    <source>
        <dbReference type="ARBA" id="ARBA00023157"/>
    </source>
</evidence>
<proteinExistence type="inferred from homology"/>
<keyword evidence="7" id="KW-0479">Metal-binding</keyword>
<keyword evidence="4" id="KW-0964">Secreted</keyword>
<dbReference type="PRINTS" id="PR00765">
    <property type="entry name" value="CRBOXYPTASEA"/>
</dbReference>
<dbReference type="GO" id="GO:0006508">
    <property type="term" value="P:proteolysis"/>
    <property type="evidence" value="ECO:0007669"/>
    <property type="project" value="UniProtKB-KW"/>
</dbReference>
<dbReference type="AlphaFoldDB" id="A0A1S3JB47"/>
<comment type="function">
    <text evidence="12">Involved in the digestion of the blood meal.</text>
</comment>
<evidence type="ECO:0000256" key="6">
    <source>
        <dbReference type="ARBA" id="ARBA00022670"/>
    </source>
</evidence>
<evidence type="ECO:0000313" key="15">
    <source>
        <dbReference type="Proteomes" id="UP000085678"/>
    </source>
</evidence>
<accession>A0A1S3JB47</accession>
<feature type="domain" description="Peptidase M14" evidence="14">
    <location>
        <begin position="40"/>
        <end position="343"/>
    </location>
</feature>
<dbReference type="GeneID" id="106171561"/>
<dbReference type="PANTHER" id="PTHR11705:SF91">
    <property type="entry name" value="FI01817P-RELATED"/>
    <property type="match status" value="1"/>
</dbReference>
<dbReference type="PROSITE" id="PS52035">
    <property type="entry name" value="PEPTIDASE_M14"/>
    <property type="match status" value="1"/>
</dbReference>
<dbReference type="GO" id="GO:0005615">
    <property type="term" value="C:extracellular space"/>
    <property type="evidence" value="ECO:0007669"/>
    <property type="project" value="TreeGrafter"/>
</dbReference>
<dbReference type="GO" id="GO:0008270">
    <property type="term" value="F:zinc ion binding"/>
    <property type="evidence" value="ECO:0007669"/>
    <property type="project" value="InterPro"/>
</dbReference>
<evidence type="ECO:0000256" key="10">
    <source>
        <dbReference type="ARBA" id="ARBA00023049"/>
    </source>
</evidence>
<feature type="active site" description="Proton donor/acceptor" evidence="13">
    <location>
        <position position="304"/>
    </location>
</feature>
<dbReference type="RefSeq" id="XP_013407416.1">
    <property type="nucleotide sequence ID" value="XM_013551962.1"/>
</dbReference>
<dbReference type="Pfam" id="PF00246">
    <property type="entry name" value="Peptidase_M14"/>
    <property type="match status" value="1"/>
</dbReference>
<protein>
    <submittedName>
        <fullName evidence="16">Carboxypeptidase B-like</fullName>
    </submittedName>
</protein>
<dbReference type="InParanoid" id="A0A1S3JB47"/>
<keyword evidence="15" id="KW-1185">Reference proteome</keyword>
<dbReference type="CDD" id="cd03860">
    <property type="entry name" value="M14_CP_A-B_like"/>
    <property type="match status" value="1"/>
</dbReference>
<evidence type="ECO:0000256" key="12">
    <source>
        <dbReference type="ARBA" id="ARBA00057299"/>
    </source>
</evidence>
<evidence type="ECO:0000256" key="3">
    <source>
        <dbReference type="ARBA" id="ARBA00005988"/>
    </source>
</evidence>
<dbReference type="InterPro" id="IPR000834">
    <property type="entry name" value="Peptidase_M14"/>
</dbReference>
<keyword evidence="5" id="KW-0121">Carboxypeptidase</keyword>
<comment type="subcellular location">
    <subcellularLocation>
        <location evidence="2">Secreted</location>
    </subcellularLocation>
</comment>
<dbReference type="OrthoDB" id="3626597at2759"/>
<evidence type="ECO:0000256" key="4">
    <source>
        <dbReference type="ARBA" id="ARBA00022525"/>
    </source>
</evidence>
<dbReference type="SMART" id="SM00631">
    <property type="entry name" value="Zn_pept"/>
    <property type="match status" value="1"/>
</dbReference>
<keyword evidence="11" id="KW-1015">Disulfide bond</keyword>
<dbReference type="Gene3D" id="3.40.630.10">
    <property type="entry name" value="Zn peptidases"/>
    <property type="match status" value="1"/>
</dbReference>
<keyword evidence="10" id="KW-0482">Metalloprotease</keyword>
<evidence type="ECO:0000256" key="8">
    <source>
        <dbReference type="ARBA" id="ARBA00022801"/>
    </source>
</evidence>
<dbReference type="GO" id="GO:0004181">
    <property type="term" value="F:metallocarboxypeptidase activity"/>
    <property type="evidence" value="ECO:0007669"/>
    <property type="project" value="InterPro"/>
</dbReference>
<gene>
    <name evidence="16" type="primary">LOC106171561</name>
</gene>
<evidence type="ECO:0000256" key="5">
    <source>
        <dbReference type="ARBA" id="ARBA00022645"/>
    </source>
</evidence>
<dbReference type="KEGG" id="lak:106171561"/>
<name>A0A1S3JB47_LINAN</name>
<evidence type="ECO:0000256" key="13">
    <source>
        <dbReference type="PROSITE-ProRule" id="PRU01379"/>
    </source>
</evidence>
<keyword evidence="9" id="KW-0862">Zinc</keyword>
<dbReference type="InterPro" id="IPR057246">
    <property type="entry name" value="CARBOXYPEPT_ZN_1"/>
</dbReference>
<dbReference type="Proteomes" id="UP000085678">
    <property type="component" value="Unplaced"/>
</dbReference>
<dbReference type="PROSITE" id="PS00132">
    <property type="entry name" value="CARBOXYPEPT_ZN_1"/>
    <property type="match status" value="1"/>
</dbReference>
<dbReference type="FunCoup" id="A0A1S3JB47">
    <property type="interactions" value="52"/>
</dbReference>
<dbReference type="FunFam" id="3.40.630.10:FF:000040">
    <property type="entry name" value="zinc carboxypeptidase"/>
    <property type="match status" value="1"/>
</dbReference>
<evidence type="ECO:0000256" key="9">
    <source>
        <dbReference type="ARBA" id="ARBA00022833"/>
    </source>
</evidence>
<evidence type="ECO:0000256" key="1">
    <source>
        <dbReference type="ARBA" id="ARBA00001947"/>
    </source>
</evidence>
<evidence type="ECO:0000313" key="16">
    <source>
        <dbReference type="RefSeq" id="XP_013407416.1"/>
    </source>
</evidence>
<sequence length="348" mass="39719">MVQWVIDEEQHEVQKRKKRSLSFNLAGFSLQRQAAFSLDNFNRVNDIYNWLRTVSQSTACQGKCSLFDLPKNSYEGRPLRGIKIGTPKPGTTKPAIWVDAGIHAREWIAPASALYFINKLITDYNTPDVKFMVDTYDWYILPVANPDGYEYTHTQDRMWRKTRSKQSYSCYGVDPNRNFNFHWGESGTSQYPCAETYGGKRAFSEPETQAMRDFIYSKRHIIKTYISLHSYGNYWLTSWGYTRNLPSDYQELLNIAKKGSDAILSVRGQSYSFGSAGVLLYPAAGGSDDWAKGKAGIKYSYTIELSPGDQTSDRWYGFNLPASHIPRVGEDLFKGLKVVAEAVEEKLR</sequence>
<dbReference type="PANTHER" id="PTHR11705">
    <property type="entry name" value="PROTEASE FAMILY M14 CARBOXYPEPTIDASE A,B"/>
    <property type="match status" value="1"/>
</dbReference>
<evidence type="ECO:0000259" key="14">
    <source>
        <dbReference type="PROSITE" id="PS52035"/>
    </source>
</evidence>
<reference evidence="16" key="1">
    <citation type="submission" date="2025-08" db="UniProtKB">
        <authorList>
            <consortium name="RefSeq"/>
        </authorList>
    </citation>
    <scope>IDENTIFICATION</scope>
    <source>
        <tissue evidence="16">Gonads</tissue>
    </source>
</reference>
<comment type="similarity">
    <text evidence="3 13">Belongs to the peptidase M14 family.</text>
</comment>